<dbReference type="InterPro" id="IPR051200">
    <property type="entry name" value="Host-pathogen_enzymatic-act"/>
</dbReference>
<evidence type="ECO:0000256" key="1">
    <source>
        <dbReference type="SAM" id="Phobius"/>
    </source>
</evidence>
<dbReference type="Proteomes" id="UP000009376">
    <property type="component" value="Unassembled WGS sequence"/>
</dbReference>
<dbReference type="Gene3D" id="2.130.10.10">
    <property type="entry name" value="YVTN repeat-like/Quinoprotein amine dehydrogenase"/>
    <property type="match status" value="3"/>
</dbReference>
<evidence type="ECO:0008006" key="4">
    <source>
        <dbReference type="Google" id="ProtNLM"/>
    </source>
</evidence>
<keyword evidence="1" id="KW-0812">Transmembrane</keyword>
<evidence type="ECO:0000313" key="3">
    <source>
        <dbReference type="Proteomes" id="UP000009376"/>
    </source>
</evidence>
<proteinExistence type="predicted"/>
<protein>
    <recommendedName>
        <fullName evidence="4">40-residue YVTN family beta-propeller repeat protein</fullName>
    </recommendedName>
</protein>
<name>D6GV92_PARA5</name>
<organism evidence="2 3">
    <name type="scientific">Candidatus Parvarchaeum acidophilus ARMAN-5</name>
    <dbReference type="NCBI Taxonomy" id="662762"/>
    <lineage>
        <taxon>Archaea</taxon>
        <taxon>Candidatus Parvarchaeota</taxon>
        <taxon>Candidatus Parvarchaeum</taxon>
    </lineage>
</organism>
<evidence type="ECO:0000313" key="2">
    <source>
        <dbReference type="EMBL" id="EFD92893.1"/>
    </source>
</evidence>
<reference evidence="2 3" key="1">
    <citation type="journal article" date="2010" name="Proc. Natl. Acad. Sci. U.S.A.">
        <title>Enigmatic, ultrasmall, uncultivated Archaea.</title>
        <authorList>
            <person name="Baker B.J."/>
            <person name="Comolli L.R."/>
            <person name="Dick G.J."/>
            <person name="Hauser L.J."/>
            <person name="Hyatt D."/>
            <person name="Dill B.D."/>
            <person name="Land M.L."/>
            <person name="Verberkmoes N.C."/>
            <person name="Hettich R.L."/>
            <person name="Banfield J.F."/>
        </authorList>
    </citation>
    <scope>NUCLEOTIDE SEQUENCE [LARGE SCALE GENOMIC DNA]</scope>
</reference>
<dbReference type="EMBL" id="GG745551">
    <property type="protein sequence ID" value="EFD92893.1"/>
    <property type="molecule type" value="Genomic_DNA"/>
</dbReference>
<feature type="transmembrane region" description="Helical" evidence="1">
    <location>
        <begin position="16"/>
        <end position="37"/>
    </location>
</feature>
<dbReference type="PANTHER" id="PTHR47197:SF3">
    <property type="entry name" value="DIHYDRO-HEME D1 DEHYDROGENASE"/>
    <property type="match status" value="1"/>
</dbReference>
<gene>
    <name evidence="2" type="ORF">BJBARM5_0401</name>
</gene>
<dbReference type="InterPro" id="IPR011048">
    <property type="entry name" value="Haem_d1_sf"/>
</dbReference>
<dbReference type="AlphaFoldDB" id="D6GV92"/>
<dbReference type="PANTHER" id="PTHR47197">
    <property type="entry name" value="PROTEIN NIRF"/>
    <property type="match status" value="1"/>
</dbReference>
<keyword evidence="1" id="KW-0472">Membrane</keyword>
<dbReference type="SUPFAM" id="SSF51004">
    <property type="entry name" value="C-terminal (heme d1) domain of cytochrome cd1-nitrite reductase"/>
    <property type="match status" value="2"/>
</dbReference>
<keyword evidence="1" id="KW-1133">Transmembrane helix</keyword>
<sequence>MLAGNRSQSALEYMMTYGWAILIIVIVAVILYSMGIFNPASSASFTITGFSGFSIQANCVAGNTLVTSISNLFGYPLELTNAKITLRNGSSFIEPLNYSMTVGGSHTFFFQHTCPDSTGSYFADKVVINGVEYNSLNSPLISSGTITGKVGSITPYQVLESISVEDFPTLGSLSKNGYYLWQPNQANSSISIINIVSNTVVKTLTNLPTRSVVFSKNGQLAFIAGNSNVASPAGTYMIVLNTSNYKVVKNITGLCDPQILTLSPGKGRLFIPGYNYPNPKCTRFLVLNTSSLNIIQNVSQDGLAIWSASENPSTNQIYLVANNNNTVEVMSGSSYSIVKNLTDIKFPEQVVYSPNGQDAYIAGKFSIEVDASTLSIIKNLTAGFSGSHISSVSITNNGKYIFGIYCGSNNITVFDTTTNTSIANITLPTPDSTCTSYANLNPTDSFLYVAETTTNKVFLVSV</sequence>
<dbReference type="InterPro" id="IPR015943">
    <property type="entry name" value="WD40/YVTN_repeat-like_dom_sf"/>
</dbReference>
<accession>D6GV92</accession>